<comment type="caution">
    <text evidence="3">The sequence shown here is derived from an EMBL/GenBank/DDBJ whole genome shotgun (WGS) entry which is preliminary data.</text>
</comment>
<dbReference type="InterPro" id="IPR052534">
    <property type="entry name" value="Extracell_DNA_Util/SecSys_Comp"/>
</dbReference>
<keyword evidence="2" id="KW-0812">Transmembrane</keyword>
<dbReference type="Proteomes" id="UP000037175">
    <property type="component" value="Unassembled WGS sequence"/>
</dbReference>
<name>A0A0L6W5E4_9FIRM</name>
<keyword evidence="1" id="KW-0175">Coiled coil</keyword>
<feature type="transmembrane region" description="Helical" evidence="2">
    <location>
        <begin position="23"/>
        <end position="41"/>
    </location>
</feature>
<gene>
    <name evidence="3" type="ORF">Tfer_0369</name>
</gene>
<dbReference type="RefSeq" id="WP_052216622.1">
    <property type="nucleotide sequence ID" value="NZ_LGTE01000002.1"/>
</dbReference>
<dbReference type="AlphaFoldDB" id="A0A0L6W5E4"/>
<evidence type="ECO:0000256" key="1">
    <source>
        <dbReference type="SAM" id="Coils"/>
    </source>
</evidence>
<accession>A0A0L6W5E4</accession>
<evidence type="ECO:0000256" key="2">
    <source>
        <dbReference type="SAM" id="Phobius"/>
    </source>
</evidence>
<feature type="coiled-coil region" evidence="1">
    <location>
        <begin position="55"/>
        <end position="82"/>
    </location>
</feature>
<dbReference type="EMBL" id="LGTE01000002">
    <property type="protein sequence ID" value="KNZ70691.1"/>
    <property type="molecule type" value="Genomic_DNA"/>
</dbReference>
<proteinExistence type="predicted"/>
<dbReference type="InterPro" id="IPR007813">
    <property type="entry name" value="PilN"/>
</dbReference>
<dbReference type="PANTHER" id="PTHR40278:SF1">
    <property type="entry name" value="DNA UTILIZATION PROTEIN HOFN"/>
    <property type="match status" value="1"/>
</dbReference>
<evidence type="ECO:0000313" key="4">
    <source>
        <dbReference type="Proteomes" id="UP000037175"/>
    </source>
</evidence>
<keyword evidence="4" id="KW-1185">Reference proteome</keyword>
<dbReference type="Pfam" id="PF05137">
    <property type="entry name" value="PilN"/>
    <property type="match status" value="1"/>
</dbReference>
<organism evidence="3 4">
    <name type="scientific">Thermincola ferriacetica</name>
    <dbReference type="NCBI Taxonomy" id="281456"/>
    <lineage>
        <taxon>Bacteria</taxon>
        <taxon>Bacillati</taxon>
        <taxon>Bacillota</taxon>
        <taxon>Clostridia</taxon>
        <taxon>Eubacteriales</taxon>
        <taxon>Thermincolaceae</taxon>
        <taxon>Thermincola</taxon>
    </lineage>
</organism>
<protein>
    <submittedName>
        <fullName evidence="3">Fimbrial assembly family protein</fullName>
    </submittedName>
</protein>
<evidence type="ECO:0000313" key="3">
    <source>
        <dbReference type="EMBL" id="KNZ70691.1"/>
    </source>
</evidence>
<keyword evidence="2" id="KW-1133">Transmembrane helix</keyword>
<reference evidence="4" key="1">
    <citation type="submission" date="2015-07" db="EMBL/GenBank/DDBJ databases">
        <title>Complete Genome of Thermincola ferriacetica strain Z-0001T.</title>
        <authorList>
            <person name="Lusk B."/>
            <person name="Badalamenti J.P."/>
            <person name="Parameswaran P."/>
            <person name="Bond D.R."/>
            <person name="Torres C.I."/>
        </authorList>
    </citation>
    <scope>NUCLEOTIDE SEQUENCE [LARGE SCALE GENOMIC DNA]</scope>
    <source>
        <strain evidence="4">Z-0001</strain>
    </source>
</reference>
<dbReference type="PANTHER" id="PTHR40278">
    <property type="entry name" value="DNA UTILIZATION PROTEIN HOFN"/>
    <property type="match status" value="1"/>
</dbReference>
<sequence>MKGSINLLPLEYRKKPIANREQVILIVLILAVLFYMVYYGVGVAGVEMTQYRQELSMAVAELEKMQDGLRKYEQKLAQNQVLSTNKRLAESLQKEIKPATPVIMEINKIIPAGVVLNAMETGDNGTLSLKGTAPGLAQVSDFIDRLNQSAHYKNARAINIQEADTGKALWNFEITCAWQKGGDGQ</sequence>
<keyword evidence="2" id="KW-0472">Membrane</keyword>